<evidence type="ECO:0000256" key="5">
    <source>
        <dbReference type="ARBA" id="ARBA00022842"/>
    </source>
</evidence>
<feature type="domain" description="SLC41A/MgtE integral membrane" evidence="9">
    <location>
        <begin position="11"/>
        <end position="138"/>
    </location>
</feature>
<evidence type="ECO:0000256" key="7">
    <source>
        <dbReference type="ARBA" id="ARBA00023136"/>
    </source>
</evidence>
<evidence type="ECO:0000256" key="6">
    <source>
        <dbReference type="ARBA" id="ARBA00022989"/>
    </source>
</evidence>
<keyword evidence="5" id="KW-0460">Magnesium</keyword>
<comment type="similarity">
    <text evidence="2">Belongs to the SLC41A transporter family.</text>
</comment>
<dbReference type="EMBL" id="HBHX01068550">
    <property type="protein sequence ID" value="CAE0149371.1"/>
    <property type="molecule type" value="Transcribed_RNA"/>
</dbReference>
<dbReference type="GO" id="GO:0016020">
    <property type="term" value="C:membrane"/>
    <property type="evidence" value="ECO:0007669"/>
    <property type="project" value="UniProtKB-SubCell"/>
</dbReference>
<dbReference type="InterPro" id="IPR006667">
    <property type="entry name" value="SLC41_membr_dom"/>
</dbReference>
<keyword evidence="3" id="KW-0813">Transport</keyword>
<dbReference type="InterPro" id="IPR036739">
    <property type="entry name" value="SLC41_membr_dom_sf"/>
</dbReference>
<sequence>MQSNVELAHFVPLIIGQGGNAGTQAVSSVIRALAGKEIDPRSHATSTRVLVKESVVGALCGLVLGVSVLGVGLLFRIVSVHVGVVVAISLPLVSLWANFLGAVFPLIAARFNQNPALTSAPLMTTIIDSTGLLIYFYVAQSYLAIVGHVVDAHHTHRAHDHGGRGHLG</sequence>
<keyword evidence="4 8" id="KW-0812">Transmembrane</keyword>
<name>A0A7S3FI68_9EUKA</name>
<dbReference type="PANTHER" id="PTHR41394">
    <property type="entry name" value="MAGNESIUM TRANSPORTER MGTE"/>
    <property type="match status" value="1"/>
</dbReference>
<evidence type="ECO:0000259" key="9">
    <source>
        <dbReference type="Pfam" id="PF01769"/>
    </source>
</evidence>
<gene>
    <name evidence="10" type="ORF">HERI1096_LOCUS37868</name>
</gene>
<dbReference type="GO" id="GO:0008324">
    <property type="term" value="F:monoatomic cation transmembrane transporter activity"/>
    <property type="evidence" value="ECO:0007669"/>
    <property type="project" value="InterPro"/>
</dbReference>
<evidence type="ECO:0000256" key="3">
    <source>
        <dbReference type="ARBA" id="ARBA00022448"/>
    </source>
</evidence>
<evidence type="ECO:0000256" key="4">
    <source>
        <dbReference type="ARBA" id="ARBA00022692"/>
    </source>
</evidence>
<dbReference type="AlphaFoldDB" id="A0A7S3FI68"/>
<evidence type="ECO:0000313" key="10">
    <source>
        <dbReference type="EMBL" id="CAE0149371.1"/>
    </source>
</evidence>
<dbReference type="Pfam" id="PF01769">
    <property type="entry name" value="MgtE"/>
    <property type="match status" value="1"/>
</dbReference>
<organism evidence="10">
    <name type="scientific">Haptolina ericina</name>
    <dbReference type="NCBI Taxonomy" id="156174"/>
    <lineage>
        <taxon>Eukaryota</taxon>
        <taxon>Haptista</taxon>
        <taxon>Haptophyta</taxon>
        <taxon>Prymnesiophyceae</taxon>
        <taxon>Prymnesiales</taxon>
        <taxon>Prymnesiaceae</taxon>
        <taxon>Haptolina</taxon>
    </lineage>
</organism>
<accession>A0A7S3FI68</accession>
<feature type="transmembrane region" description="Helical" evidence="8">
    <location>
        <begin position="120"/>
        <end position="138"/>
    </location>
</feature>
<protein>
    <recommendedName>
        <fullName evidence="9">SLC41A/MgtE integral membrane domain-containing protein</fullName>
    </recommendedName>
</protein>
<keyword evidence="7 8" id="KW-0472">Membrane</keyword>
<dbReference type="SUPFAM" id="SSF161093">
    <property type="entry name" value="MgtE membrane domain-like"/>
    <property type="match status" value="1"/>
</dbReference>
<evidence type="ECO:0000256" key="2">
    <source>
        <dbReference type="ARBA" id="ARBA00009749"/>
    </source>
</evidence>
<proteinExistence type="inferred from homology"/>
<feature type="transmembrane region" description="Helical" evidence="8">
    <location>
        <begin position="55"/>
        <end position="75"/>
    </location>
</feature>
<evidence type="ECO:0000256" key="8">
    <source>
        <dbReference type="SAM" id="Phobius"/>
    </source>
</evidence>
<reference evidence="10" key="1">
    <citation type="submission" date="2021-01" db="EMBL/GenBank/DDBJ databases">
        <authorList>
            <person name="Corre E."/>
            <person name="Pelletier E."/>
            <person name="Niang G."/>
            <person name="Scheremetjew M."/>
            <person name="Finn R."/>
            <person name="Kale V."/>
            <person name="Holt S."/>
            <person name="Cochrane G."/>
            <person name="Meng A."/>
            <person name="Brown T."/>
            <person name="Cohen L."/>
        </authorList>
    </citation>
    <scope>NUCLEOTIDE SEQUENCE</scope>
    <source>
        <strain evidence="10">CCMP281</strain>
    </source>
</reference>
<evidence type="ECO:0000256" key="1">
    <source>
        <dbReference type="ARBA" id="ARBA00004141"/>
    </source>
</evidence>
<comment type="subcellular location">
    <subcellularLocation>
        <location evidence="1">Membrane</location>
        <topology evidence="1">Multi-pass membrane protein</topology>
    </subcellularLocation>
</comment>
<keyword evidence="6 8" id="KW-1133">Transmembrane helix</keyword>
<dbReference type="PANTHER" id="PTHR41394:SF8">
    <property type="entry name" value="MAGNESIUM TRANSPORTER MGTE"/>
    <property type="match status" value="1"/>
</dbReference>
<feature type="transmembrane region" description="Helical" evidence="8">
    <location>
        <begin position="82"/>
        <end position="108"/>
    </location>
</feature>
<dbReference type="Gene3D" id="1.10.357.20">
    <property type="entry name" value="SLC41 divalent cation transporters, integral membrane domain"/>
    <property type="match status" value="1"/>
</dbReference>